<evidence type="ECO:0000313" key="7">
    <source>
        <dbReference type="Proteomes" id="UP000626844"/>
    </source>
</evidence>
<protein>
    <submittedName>
        <fullName evidence="6">DUF1232 domain-containing protein</fullName>
    </submittedName>
</protein>
<evidence type="ECO:0000313" key="6">
    <source>
        <dbReference type="EMBL" id="MBD1380372.1"/>
    </source>
</evidence>
<accession>A0A926RXP8</accession>
<keyword evidence="3" id="KW-1133">Transmembrane helix</keyword>
<dbReference type="AlphaFoldDB" id="A0A926RXP8"/>
<dbReference type="GO" id="GO:0012505">
    <property type="term" value="C:endomembrane system"/>
    <property type="evidence" value="ECO:0007669"/>
    <property type="project" value="UniProtKB-SubCell"/>
</dbReference>
<evidence type="ECO:0000256" key="3">
    <source>
        <dbReference type="ARBA" id="ARBA00022989"/>
    </source>
</evidence>
<comment type="caution">
    <text evidence="6">The sequence shown here is derived from an EMBL/GenBank/DDBJ whole genome shotgun (WGS) entry which is preliminary data.</text>
</comment>
<feature type="domain" description="DUF1232" evidence="5">
    <location>
        <begin position="71"/>
        <end position="106"/>
    </location>
</feature>
<dbReference type="Pfam" id="PF06803">
    <property type="entry name" value="DUF1232"/>
    <property type="match status" value="1"/>
</dbReference>
<gene>
    <name evidence="6" type="ORF">IC621_09025</name>
</gene>
<dbReference type="EMBL" id="JACXAI010000009">
    <property type="protein sequence ID" value="MBD1380372.1"/>
    <property type="molecule type" value="Genomic_DNA"/>
</dbReference>
<organism evidence="6 7">
    <name type="scientific">Metabacillus arenae</name>
    <dbReference type="NCBI Taxonomy" id="2771434"/>
    <lineage>
        <taxon>Bacteria</taxon>
        <taxon>Bacillati</taxon>
        <taxon>Bacillota</taxon>
        <taxon>Bacilli</taxon>
        <taxon>Bacillales</taxon>
        <taxon>Bacillaceae</taxon>
        <taxon>Metabacillus</taxon>
    </lineage>
</organism>
<sequence>MFSNIIKAIEPKAKRFLNSKKKTNSLLKQSEAKGNEKEGELKGSWRTLRTFVEAIKAWKSGEYPHFPKKSVVIIVAALIYFVTPIDLVPDFLIGLGILDDAAVLAFVANQIKKDLNKFDEWKQQQSKTITVDMEEESKK</sequence>
<evidence type="ECO:0000259" key="5">
    <source>
        <dbReference type="Pfam" id="PF06803"/>
    </source>
</evidence>
<keyword evidence="2" id="KW-0812">Transmembrane</keyword>
<keyword evidence="4" id="KW-0472">Membrane</keyword>
<dbReference type="Proteomes" id="UP000626844">
    <property type="component" value="Unassembled WGS sequence"/>
</dbReference>
<proteinExistence type="predicted"/>
<dbReference type="InterPro" id="IPR010652">
    <property type="entry name" value="DUF1232"/>
</dbReference>
<comment type="subcellular location">
    <subcellularLocation>
        <location evidence="1">Endomembrane system</location>
        <topology evidence="1">Multi-pass membrane protein</topology>
    </subcellularLocation>
</comment>
<evidence type="ECO:0000256" key="1">
    <source>
        <dbReference type="ARBA" id="ARBA00004127"/>
    </source>
</evidence>
<name>A0A926RXP8_9BACI</name>
<reference evidence="6" key="1">
    <citation type="submission" date="2020-09" db="EMBL/GenBank/DDBJ databases">
        <title>A novel bacterium of genus Bacillus, isolated from South China Sea.</title>
        <authorList>
            <person name="Huang H."/>
            <person name="Mo K."/>
            <person name="Hu Y."/>
        </authorList>
    </citation>
    <scope>NUCLEOTIDE SEQUENCE</scope>
    <source>
        <strain evidence="6">IB182487</strain>
    </source>
</reference>
<evidence type="ECO:0000256" key="2">
    <source>
        <dbReference type="ARBA" id="ARBA00022692"/>
    </source>
</evidence>
<evidence type="ECO:0000256" key="4">
    <source>
        <dbReference type="ARBA" id="ARBA00023136"/>
    </source>
</evidence>
<keyword evidence="7" id="KW-1185">Reference proteome</keyword>
<dbReference type="RefSeq" id="WP_191157936.1">
    <property type="nucleotide sequence ID" value="NZ_JACXAI010000009.1"/>
</dbReference>